<proteinExistence type="predicted"/>
<keyword evidence="2" id="KW-1185">Reference proteome</keyword>
<dbReference type="EMBL" id="BLXT01008250">
    <property type="protein sequence ID" value="GFO47100.1"/>
    <property type="molecule type" value="Genomic_DNA"/>
</dbReference>
<evidence type="ECO:0000313" key="2">
    <source>
        <dbReference type="Proteomes" id="UP000735302"/>
    </source>
</evidence>
<name>A0AAV4DSU6_9GAST</name>
<organism evidence="1 2">
    <name type="scientific">Plakobranchus ocellatus</name>
    <dbReference type="NCBI Taxonomy" id="259542"/>
    <lineage>
        <taxon>Eukaryota</taxon>
        <taxon>Metazoa</taxon>
        <taxon>Spiralia</taxon>
        <taxon>Lophotrochozoa</taxon>
        <taxon>Mollusca</taxon>
        <taxon>Gastropoda</taxon>
        <taxon>Heterobranchia</taxon>
        <taxon>Euthyneura</taxon>
        <taxon>Panpulmonata</taxon>
        <taxon>Sacoglossa</taxon>
        <taxon>Placobranchoidea</taxon>
        <taxon>Plakobranchidae</taxon>
        <taxon>Plakobranchus</taxon>
    </lineage>
</organism>
<accession>A0AAV4DSU6</accession>
<protein>
    <submittedName>
        <fullName evidence="1">Uncharacterized protein</fullName>
    </submittedName>
</protein>
<evidence type="ECO:0000313" key="1">
    <source>
        <dbReference type="EMBL" id="GFO47100.1"/>
    </source>
</evidence>
<sequence length="164" mass="18444">MSGSIYISLTLTQSETGQQLTMLNRGFWLKLWQAQLVKDGVLLLSEAGFNVEANVCGGSFTNKATENILGRDFKSSEIKTEIPHLNNPAKLISLLFDACYLLKNIRPCLIDLGSICSQWNSQVELHSRITQVAVYLQPPCIQEIERLSPRYAKNKMKVTFAHEL</sequence>
<reference evidence="1 2" key="1">
    <citation type="journal article" date="2021" name="Elife">
        <title>Chloroplast acquisition without the gene transfer in kleptoplastic sea slugs, Plakobranchus ocellatus.</title>
        <authorList>
            <person name="Maeda T."/>
            <person name="Takahashi S."/>
            <person name="Yoshida T."/>
            <person name="Shimamura S."/>
            <person name="Takaki Y."/>
            <person name="Nagai Y."/>
            <person name="Toyoda A."/>
            <person name="Suzuki Y."/>
            <person name="Arimoto A."/>
            <person name="Ishii H."/>
            <person name="Satoh N."/>
            <person name="Nishiyama T."/>
            <person name="Hasebe M."/>
            <person name="Maruyama T."/>
            <person name="Minagawa J."/>
            <person name="Obokata J."/>
            <person name="Shigenobu S."/>
        </authorList>
    </citation>
    <scope>NUCLEOTIDE SEQUENCE [LARGE SCALE GENOMIC DNA]</scope>
</reference>
<comment type="caution">
    <text evidence="1">The sequence shown here is derived from an EMBL/GenBank/DDBJ whole genome shotgun (WGS) entry which is preliminary data.</text>
</comment>
<dbReference type="AlphaFoldDB" id="A0AAV4DSU6"/>
<dbReference type="Proteomes" id="UP000735302">
    <property type="component" value="Unassembled WGS sequence"/>
</dbReference>
<gene>
    <name evidence="1" type="ORF">PoB_007360500</name>
</gene>